<dbReference type="GeneID" id="110242648"/>
<evidence type="ECO:0000256" key="1">
    <source>
        <dbReference type="ARBA" id="ARBA00022737"/>
    </source>
</evidence>
<protein>
    <recommendedName>
        <fullName evidence="3">EF-hand domain-containing protein</fullName>
    </recommendedName>
</protein>
<dbReference type="SMART" id="SM00054">
    <property type="entry name" value="EFh"/>
    <property type="match status" value="2"/>
</dbReference>
<name>A0A913YKH9_EXADI</name>
<dbReference type="Pfam" id="PF13405">
    <property type="entry name" value="EF-hand_6"/>
    <property type="match status" value="1"/>
</dbReference>
<keyword evidence="2" id="KW-0106">Calcium</keyword>
<dbReference type="RefSeq" id="XP_028515935.1">
    <property type="nucleotide sequence ID" value="XM_028660134.1"/>
</dbReference>
<dbReference type="PANTHER" id="PTHR23049">
    <property type="entry name" value="MYOSIN REGULATORY LIGHT CHAIN 2"/>
    <property type="match status" value="1"/>
</dbReference>
<proteinExistence type="predicted"/>
<dbReference type="FunFam" id="1.10.238.10:FF:000527">
    <property type="entry name" value="Calmodulin-3"/>
    <property type="match status" value="1"/>
</dbReference>
<dbReference type="AlphaFoldDB" id="A0A913YKH9"/>
<dbReference type="InterPro" id="IPR011992">
    <property type="entry name" value="EF-hand-dom_pair"/>
</dbReference>
<reference evidence="4" key="1">
    <citation type="submission" date="2022-11" db="UniProtKB">
        <authorList>
            <consortium name="EnsemblMetazoa"/>
        </authorList>
    </citation>
    <scope>IDENTIFICATION</scope>
</reference>
<dbReference type="EnsemblMetazoa" id="XM_028660134.1">
    <property type="protein sequence ID" value="XP_028515935.1"/>
    <property type="gene ID" value="LOC110242648"/>
</dbReference>
<feature type="domain" description="EF-hand" evidence="3">
    <location>
        <begin position="56"/>
        <end position="91"/>
    </location>
</feature>
<keyword evidence="5" id="KW-1185">Reference proteome</keyword>
<dbReference type="Pfam" id="PF13499">
    <property type="entry name" value="EF-hand_7"/>
    <property type="match status" value="1"/>
</dbReference>
<dbReference type="Proteomes" id="UP000887567">
    <property type="component" value="Unplaced"/>
</dbReference>
<dbReference type="GO" id="GO:0005509">
    <property type="term" value="F:calcium ion binding"/>
    <property type="evidence" value="ECO:0007669"/>
    <property type="project" value="InterPro"/>
</dbReference>
<dbReference type="SUPFAM" id="SSF47473">
    <property type="entry name" value="EF-hand"/>
    <property type="match status" value="1"/>
</dbReference>
<dbReference type="InterPro" id="IPR018247">
    <property type="entry name" value="EF_Hand_1_Ca_BS"/>
</dbReference>
<evidence type="ECO:0000259" key="3">
    <source>
        <dbReference type="PROSITE" id="PS50222"/>
    </source>
</evidence>
<sequence>MNRKELWYSTEMFKRRDKRNRADDLEKIQTRRKARHTSNTLPLNRKHGGFSRFDTQQIDELQEVFNLIDQDRDGHISSKDLKDCLVSLGQNPTDSEIRSMLSEITGPSDLAHFLEMFGNKMECVDNEELIRNAFSCFDEKGDGFIDLDEFRDLLTTMGTRLTPQQVDEIFLNENITDENGKFRCDDVIKLFKYGGDD</sequence>
<organism evidence="4 5">
    <name type="scientific">Exaiptasia diaphana</name>
    <name type="common">Tropical sea anemone</name>
    <name type="synonym">Aiptasia pulchella</name>
    <dbReference type="NCBI Taxonomy" id="2652724"/>
    <lineage>
        <taxon>Eukaryota</taxon>
        <taxon>Metazoa</taxon>
        <taxon>Cnidaria</taxon>
        <taxon>Anthozoa</taxon>
        <taxon>Hexacorallia</taxon>
        <taxon>Actiniaria</taxon>
        <taxon>Aiptasiidae</taxon>
        <taxon>Exaiptasia</taxon>
    </lineage>
</organism>
<dbReference type="Gene3D" id="1.10.238.10">
    <property type="entry name" value="EF-hand"/>
    <property type="match status" value="2"/>
</dbReference>
<evidence type="ECO:0000313" key="4">
    <source>
        <dbReference type="EnsemblMetazoa" id="XP_028515935.1"/>
    </source>
</evidence>
<evidence type="ECO:0000256" key="2">
    <source>
        <dbReference type="ARBA" id="ARBA00022837"/>
    </source>
</evidence>
<dbReference type="OMA" id="ATGHINK"/>
<dbReference type="KEGG" id="epa:110242648"/>
<dbReference type="InterPro" id="IPR050403">
    <property type="entry name" value="Myosin_RLC"/>
</dbReference>
<dbReference type="PROSITE" id="PS50222">
    <property type="entry name" value="EF_HAND_2"/>
    <property type="match status" value="2"/>
</dbReference>
<dbReference type="PROSITE" id="PS00018">
    <property type="entry name" value="EF_HAND_1"/>
    <property type="match status" value="1"/>
</dbReference>
<dbReference type="InterPro" id="IPR002048">
    <property type="entry name" value="EF_hand_dom"/>
</dbReference>
<feature type="domain" description="EF-hand" evidence="3">
    <location>
        <begin position="125"/>
        <end position="160"/>
    </location>
</feature>
<dbReference type="OrthoDB" id="429467at2759"/>
<evidence type="ECO:0000313" key="5">
    <source>
        <dbReference type="Proteomes" id="UP000887567"/>
    </source>
</evidence>
<accession>A0A913YKH9</accession>
<keyword evidence="1" id="KW-0677">Repeat</keyword>